<reference evidence="6" key="1">
    <citation type="submission" date="2015-07" db="EMBL/GenBank/DDBJ databases">
        <title>Adaptation to a free-living lifestyle via gene acquisitions in the diplomonad Trepomonas sp. PC1.</title>
        <authorList>
            <person name="Xu F."/>
            <person name="Jerlstrom-Hultqvist J."/>
            <person name="Kolisko M."/>
            <person name="Simpson A.G.B."/>
            <person name="Roger A.J."/>
            <person name="Svard S.G."/>
            <person name="Andersson J.O."/>
        </authorList>
    </citation>
    <scope>NUCLEOTIDE SEQUENCE</scope>
    <source>
        <strain evidence="6">PC1</strain>
    </source>
</reference>
<dbReference type="InterPro" id="IPR000608">
    <property type="entry name" value="UBC"/>
</dbReference>
<dbReference type="SUPFAM" id="SSF54495">
    <property type="entry name" value="UBC-like"/>
    <property type="match status" value="1"/>
</dbReference>
<protein>
    <submittedName>
        <fullName evidence="6">Ubiquitin-conjugating enzyme</fullName>
    </submittedName>
</protein>
<keyword evidence="4" id="KW-0067">ATP-binding</keyword>
<dbReference type="InterPro" id="IPR016135">
    <property type="entry name" value="UBQ-conjugating_enzyme/RWD"/>
</dbReference>
<dbReference type="PANTHER" id="PTHR24068">
    <property type="entry name" value="UBIQUITIN-CONJUGATING ENZYME E2"/>
    <property type="match status" value="1"/>
</dbReference>
<organism evidence="6">
    <name type="scientific">Trepomonas sp. PC1</name>
    <dbReference type="NCBI Taxonomy" id="1076344"/>
    <lineage>
        <taxon>Eukaryota</taxon>
        <taxon>Metamonada</taxon>
        <taxon>Diplomonadida</taxon>
        <taxon>Hexamitidae</taxon>
        <taxon>Hexamitinae</taxon>
        <taxon>Trepomonas</taxon>
    </lineage>
</organism>
<dbReference type="EMBL" id="GDID01001947">
    <property type="protein sequence ID" value="JAP94659.1"/>
    <property type="molecule type" value="Transcribed_RNA"/>
</dbReference>
<keyword evidence="2 4" id="KW-0833">Ubl conjugation pathway</keyword>
<comment type="similarity">
    <text evidence="4">Belongs to the ubiquitin-conjugating enzyme family.</text>
</comment>
<dbReference type="GO" id="GO:0016740">
    <property type="term" value="F:transferase activity"/>
    <property type="evidence" value="ECO:0007669"/>
    <property type="project" value="UniProtKB-KW"/>
</dbReference>
<sequence>KAIKILMEKYPIEDLQQLKDQSWTFGTYFFGPFDDDHPASYATHSETLVGKNPYCKRLFKAQITLTPDYPQKSPSIGVQSKAIFHPNVDFSSGSICVDSLISDWKQNCSLLDILESIIPSLLLQPNCADPLDLDAANMMKNNPAKYLDKARSVAEKNCQKYGQIMKIKAPDYFKQKLHEYNLDVPELITQKIQKVEQKRWKIDLED</sequence>
<accession>A0A146KHD1</accession>
<proteinExistence type="inferred from homology"/>
<name>A0A146KHD1_9EUKA</name>
<keyword evidence="4" id="KW-0547">Nucleotide-binding</keyword>
<dbReference type="Gene3D" id="3.10.110.10">
    <property type="entry name" value="Ubiquitin Conjugating Enzyme"/>
    <property type="match status" value="1"/>
</dbReference>
<evidence type="ECO:0000313" key="6">
    <source>
        <dbReference type="EMBL" id="JAP94659.1"/>
    </source>
</evidence>
<keyword evidence="1" id="KW-0808">Transferase</keyword>
<dbReference type="SMART" id="SM00212">
    <property type="entry name" value="UBCc"/>
    <property type="match status" value="1"/>
</dbReference>
<dbReference type="GO" id="GO:0005524">
    <property type="term" value="F:ATP binding"/>
    <property type="evidence" value="ECO:0007669"/>
    <property type="project" value="UniProtKB-UniRule"/>
</dbReference>
<dbReference type="AlphaFoldDB" id="A0A146KHD1"/>
<evidence type="ECO:0000256" key="3">
    <source>
        <dbReference type="PROSITE-ProRule" id="PRU10133"/>
    </source>
</evidence>
<gene>
    <name evidence="6" type="ORF">TPC1_12610</name>
</gene>
<feature type="non-terminal residue" evidence="6">
    <location>
        <position position="206"/>
    </location>
</feature>
<dbReference type="PROSITE" id="PS00183">
    <property type="entry name" value="UBC_1"/>
    <property type="match status" value="1"/>
</dbReference>
<feature type="active site" description="Glycyl thioester intermediate" evidence="3">
    <location>
        <position position="96"/>
    </location>
</feature>
<evidence type="ECO:0000256" key="4">
    <source>
        <dbReference type="RuleBase" id="RU362109"/>
    </source>
</evidence>
<feature type="domain" description="UBC core" evidence="5">
    <location>
        <begin position="1"/>
        <end position="159"/>
    </location>
</feature>
<evidence type="ECO:0000256" key="2">
    <source>
        <dbReference type="ARBA" id="ARBA00022786"/>
    </source>
</evidence>
<dbReference type="InterPro" id="IPR023313">
    <property type="entry name" value="UBQ-conjugating_AS"/>
</dbReference>
<evidence type="ECO:0000256" key="1">
    <source>
        <dbReference type="ARBA" id="ARBA00022679"/>
    </source>
</evidence>
<evidence type="ECO:0000259" key="5">
    <source>
        <dbReference type="PROSITE" id="PS50127"/>
    </source>
</evidence>
<feature type="non-terminal residue" evidence="6">
    <location>
        <position position="1"/>
    </location>
</feature>
<dbReference type="PROSITE" id="PS50127">
    <property type="entry name" value="UBC_2"/>
    <property type="match status" value="1"/>
</dbReference>
<dbReference type="Pfam" id="PF00179">
    <property type="entry name" value="UQ_con"/>
    <property type="match status" value="1"/>
</dbReference>